<dbReference type="InterPro" id="IPR036979">
    <property type="entry name" value="CM_dom_sf"/>
</dbReference>
<sequence length="98" mass="11293">MSVPDKVQGVIDARRERVDELDARIVELLQLRVKVSEEIQRKRMNSGGTRSDLFRESVVLRRYQDAFPEAGTALGTEVLRLCRSKTPHPKLQHIPKDR</sequence>
<dbReference type="EMBL" id="JARWBG010000008">
    <property type="protein sequence ID" value="MDH2389099.1"/>
    <property type="molecule type" value="Genomic_DNA"/>
</dbReference>
<proteinExistence type="predicted"/>
<dbReference type="SMART" id="SM00830">
    <property type="entry name" value="CM_2"/>
    <property type="match status" value="1"/>
</dbReference>
<dbReference type="NCBIfam" id="NF005894">
    <property type="entry name" value="PRK07857.1"/>
    <property type="match status" value="1"/>
</dbReference>
<dbReference type="EC" id="5.4.99.5" evidence="2"/>
<accession>A0ABT6HK27</accession>
<keyword evidence="3" id="KW-1185">Reference proteome</keyword>
<evidence type="ECO:0000259" key="1">
    <source>
        <dbReference type="PROSITE" id="PS51168"/>
    </source>
</evidence>
<organism evidence="2 3">
    <name type="scientific">Streptomyces chengmaiensis</name>
    <dbReference type="NCBI Taxonomy" id="3040919"/>
    <lineage>
        <taxon>Bacteria</taxon>
        <taxon>Bacillati</taxon>
        <taxon>Actinomycetota</taxon>
        <taxon>Actinomycetes</taxon>
        <taxon>Kitasatosporales</taxon>
        <taxon>Streptomycetaceae</taxon>
        <taxon>Streptomyces</taxon>
    </lineage>
</organism>
<dbReference type="InterPro" id="IPR002701">
    <property type="entry name" value="CM_II_prokaryot"/>
</dbReference>
<comment type="caution">
    <text evidence="2">The sequence shown here is derived from an EMBL/GenBank/DDBJ whole genome shotgun (WGS) entry which is preliminary data.</text>
</comment>
<dbReference type="RefSeq" id="WP_279927402.1">
    <property type="nucleotide sequence ID" value="NZ_JARWBG010000008.1"/>
</dbReference>
<evidence type="ECO:0000313" key="3">
    <source>
        <dbReference type="Proteomes" id="UP001223144"/>
    </source>
</evidence>
<name>A0ABT6HK27_9ACTN</name>
<gene>
    <name evidence="2" type="ORF">QCN29_09900</name>
</gene>
<evidence type="ECO:0000313" key="2">
    <source>
        <dbReference type="EMBL" id="MDH2389099.1"/>
    </source>
</evidence>
<feature type="domain" description="Chorismate mutase" evidence="1">
    <location>
        <begin position="5"/>
        <end position="98"/>
    </location>
</feature>
<dbReference type="GO" id="GO:0004106">
    <property type="term" value="F:chorismate mutase activity"/>
    <property type="evidence" value="ECO:0007669"/>
    <property type="project" value="UniProtKB-EC"/>
</dbReference>
<protein>
    <submittedName>
        <fullName evidence="2">Chorismate mutase</fullName>
        <ecNumber evidence="2">5.4.99.5</ecNumber>
    </submittedName>
</protein>
<dbReference type="Gene3D" id="1.20.59.10">
    <property type="entry name" value="Chorismate mutase"/>
    <property type="match status" value="1"/>
</dbReference>
<dbReference type="SUPFAM" id="SSF48600">
    <property type="entry name" value="Chorismate mutase II"/>
    <property type="match status" value="1"/>
</dbReference>
<dbReference type="Proteomes" id="UP001223144">
    <property type="component" value="Unassembled WGS sequence"/>
</dbReference>
<reference evidence="2 3" key="1">
    <citation type="submission" date="2023-04" db="EMBL/GenBank/DDBJ databases">
        <title>Streptomyces chengmaiensis sp. nov. isolated from the stem of mangrove plant in Hainan.</title>
        <authorList>
            <person name="Huang X."/>
            <person name="Zhou S."/>
            <person name="Chu X."/>
            <person name="Xie Y."/>
            <person name="Lin Y."/>
        </authorList>
    </citation>
    <scope>NUCLEOTIDE SEQUENCE [LARGE SCALE GENOMIC DNA]</scope>
    <source>
        <strain evidence="2 3">HNM0663</strain>
    </source>
</reference>
<dbReference type="Pfam" id="PF01817">
    <property type="entry name" value="CM_2"/>
    <property type="match status" value="1"/>
</dbReference>
<dbReference type="InterPro" id="IPR036263">
    <property type="entry name" value="Chorismate_II_sf"/>
</dbReference>
<dbReference type="PROSITE" id="PS51168">
    <property type="entry name" value="CHORISMATE_MUT_2"/>
    <property type="match status" value="1"/>
</dbReference>
<keyword evidence="2" id="KW-0413">Isomerase</keyword>